<dbReference type="PANTHER" id="PTHR36115:SF9">
    <property type="entry name" value="LMO1584 PROTEIN"/>
    <property type="match status" value="1"/>
</dbReference>
<name>A0A1F5VVQ0_9BACT</name>
<evidence type="ECO:0000256" key="3">
    <source>
        <dbReference type="ARBA" id="ARBA00022692"/>
    </source>
</evidence>
<organism evidence="8 9">
    <name type="scientific">Candidatus Fischerbacteria bacterium RBG_13_37_8</name>
    <dbReference type="NCBI Taxonomy" id="1817863"/>
    <lineage>
        <taxon>Bacteria</taxon>
        <taxon>Candidatus Fischeribacteriota</taxon>
    </lineage>
</organism>
<evidence type="ECO:0000256" key="6">
    <source>
        <dbReference type="SAM" id="Phobius"/>
    </source>
</evidence>
<keyword evidence="3 6" id="KW-0812">Transmembrane</keyword>
<reference evidence="8 9" key="1">
    <citation type="journal article" date="2016" name="Nat. Commun.">
        <title>Thousands of microbial genomes shed light on interconnected biogeochemical processes in an aquifer system.</title>
        <authorList>
            <person name="Anantharaman K."/>
            <person name="Brown C.T."/>
            <person name="Hug L.A."/>
            <person name="Sharon I."/>
            <person name="Castelle C.J."/>
            <person name="Probst A.J."/>
            <person name="Thomas B.C."/>
            <person name="Singh A."/>
            <person name="Wilkins M.J."/>
            <person name="Karaoz U."/>
            <person name="Brodie E.L."/>
            <person name="Williams K.H."/>
            <person name="Hubbard S.S."/>
            <person name="Banfield J.F."/>
        </authorList>
    </citation>
    <scope>NUCLEOTIDE SEQUENCE [LARGE SCALE GENOMIC DNA]</scope>
</reference>
<dbReference type="Pfam" id="PF06271">
    <property type="entry name" value="RDD"/>
    <property type="match status" value="1"/>
</dbReference>
<feature type="domain" description="RDD" evidence="7">
    <location>
        <begin position="8"/>
        <end position="149"/>
    </location>
</feature>
<keyword evidence="4 6" id="KW-1133">Transmembrane helix</keyword>
<accession>A0A1F5VVQ0</accession>
<keyword evidence="5 6" id="KW-0472">Membrane</keyword>
<evidence type="ECO:0000313" key="8">
    <source>
        <dbReference type="EMBL" id="OGF67428.1"/>
    </source>
</evidence>
<proteinExistence type="predicted"/>
<protein>
    <recommendedName>
        <fullName evidence="7">RDD domain-containing protein</fullName>
    </recommendedName>
</protein>
<evidence type="ECO:0000256" key="2">
    <source>
        <dbReference type="ARBA" id="ARBA00022475"/>
    </source>
</evidence>
<feature type="transmembrane region" description="Helical" evidence="6">
    <location>
        <begin position="12"/>
        <end position="43"/>
    </location>
</feature>
<keyword evidence="2" id="KW-1003">Cell membrane</keyword>
<gene>
    <name evidence="8" type="ORF">A2Y62_15825</name>
</gene>
<evidence type="ECO:0000256" key="1">
    <source>
        <dbReference type="ARBA" id="ARBA00004651"/>
    </source>
</evidence>
<comment type="subcellular location">
    <subcellularLocation>
        <location evidence="1">Cell membrane</location>
        <topology evidence="1">Multi-pass membrane protein</topology>
    </subcellularLocation>
</comment>
<evidence type="ECO:0000259" key="7">
    <source>
        <dbReference type="Pfam" id="PF06271"/>
    </source>
</evidence>
<dbReference type="EMBL" id="MFGW01000053">
    <property type="protein sequence ID" value="OGF67428.1"/>
    <property type="molecule type" value="Genomic_DNA"/>
</dbReference>
<evidence type="ECO:0000256" key="5">
    <source>
        <dbReference type="ARBA" id="ARBA00023136"/>
    </source>
</evidence>
<feature type="transmembrane region" description="Helical" evidence="6">
    <location>
        <begin position="117"/>
        <end position="136"/>
    </location>
</feature>
<sequence>MKAFKKQPAGFWIRLLAYFIDGAILSIIMGIIGGITIGLFILLKWNDIKTDPAALQSPLFLLLTTLCTLLCSAISIYYILSGPAKKGATPGKRILGLKIYTVDGQSPIGWKIAFMRLLGYLVSGFILYIGFLMIAFRTDKRGLHDLIAKTIVVKEKS</sequence>
<dbReference type="GO" id="GO:0005886">
    <property type="term" value="C:plasma membrane"/>
    <property type="evidence" value="ECO:0007669"/>
    <property type="project" value="UniProtKB-SubCell"/>
</dbReference>
<comment type="caution">
    <text evidence="8">The sequence shown here is derived from an EMBL/GenBank/DDBJ whole genome shotgun (WGS) entry which is preliminary data.</text>
</comment>
<evidence type="ECO:0000256" key="4">
    <source>
        <dbReference type="ARBA" id="ARBA00022989"/>
    </source>
</evidence>
<dbReference type="AlphaFoldDB" id="A0A1F5VVQ0"/>
<evidence type="ECO:0000313" key="9">
    <source>
        <dbReference type="Proteomes" id="UP000178943"/>
    </source>
</evidence>
<dbReference type="InterPro" id="IPR010432">
    <property type="entry name" value="RDD"/>
</dbReference>
<dbReference type="Proteomes" id="UP000178943">
    <property type="component" value="Unassembled WGS sequence"/>
</dbReference>
<dbReference type="InterPro" id="IPR051791">
    <property type="entry name" value="Pra-immunoreactive"/>
</dbReference>
<dbReference type="PANTHER" id="PTHR36115">
    <property type="entry name" value="PROLINE-RICH ANTIGEN HOMOLOG-RELATED"/>
    <property type="match status" value="1"/>
</dbReference>
<feature type="transmembrane region" description="Helical" evidence="6">
    <location>
        <begin position="59"/>
        <end position="80"/>
    </location>
</feature>